<dbReference type="Gene3D" id="3.70.10.10">
    <property type="match status" value="1"/>
</dbReference>
<keyword evidence="6" id="KW-0235">DNA replication</keyword>
<evidence type="ECO:0000256" key="2">
    <source>
        <dbReference type="ARBA" id="ARBA00010752"/>
    </source>
</evidence>
<evidence type="ECO:0000256" key="1">
    <source>
        <dbReference type="ARBA" id="ARBA00004496"/>
    </source>
</evidence>
<dbReference type="SMART" id="SM00480">
    <property type="entry name" value="POL3Bc"/>
    <property type="match status" value="1"/>
</dbReference>
<name>A0AB34T8Q2_9BIFI</name>
<evidence type="ECO:0008006" key="11">
    <source>
        <dbReference type="Google" id="ProtNLM"/>
    </source>
</evidence>
<dbReference type="GO" id="GO:0003677">
    <property type="term" value="F:DNA binding"/>
    <property type="evidence" value="ECO:0007669"/>
    <property type="project" value="UniProtKB-KW"/>
</dbReference>
<dbReference type="SUPFAM" id="SSF55979">
    <property type="entry name" value="DNA clamp"/>
    <property type="match status" value="3"/>
</dbReference>
<dbReference type="GO" id="GO:0003887">
    <property type="term" value="F:DNA-directed DNA polymerase activity"/>
    <property type="evidence" value="ECO:0007669"/>
    <property type="project" value="UniProtKB-KW"/>
</dbReference>
<keyword evidence="5" id="KW-0548">Nucleotidyltransferase</keyword>
<keyword evidence="3" id="KW-0963">Cytoplasm</keyword>
<evidence type="ECO:0000256" key="5">
    <source>
        <dbReference type="ARBA" id="ARBA00022695"/>
    </source>
</evidence>
<comment type="caution">
    <text evidence="9">The sequence shown here is derived from an EMBL/GenBank/DDBJ whole genome shotgun (WGS) entry which is preliminary data.</text>
</comment>
<proteinExistence type="inferred from homology"/>
<dbReference type="RefSeq" id="WP_052826395.1">
    <property type="nucleotide sequence ID" value="NZ_AWFK01000008.1"/>
</dbReference>
<dbReference type="PANTHER" id="PTHR30478:SF0">
    <property type="entry name" value="BETA SLIDING CLAMP"/>
    <property type="match status" value="1"/>
</dbReference>
<reference evidence="9 10" key="1">
    <citation type="journal article" date="2015" name="Int J Genomics">
        <title>Comparative Genomics Revealed Genetic Diversity and Species/Strain-Level Differences in Carbohydrate Metabolism of Three Probiotic Bifidobacterial Species.</title>
        <authorList>
            <person name="Odamaki T."/>
            <person name="Horigome A."/>
            <person name="Sugahara H."/>
            <person name="Hashikura N."/>
            <person name="Minami J."/>
            <person name="Xiao J.Z."/>
            <person name="Abe F."/>
        </authorList>
    </citation>
    <scope>NUCLEOTIDE SEQUENCE [LARGE SCALE GENOMIC DNA]</scope>
    <source>
        <strain evidence="9 10">MCC 0483</strain>
    </source>
</reference>
<dbReference type="GO" id="GO:0005737">
    <property type="term" value="C:cytoplasm"/>
    <property type="evidence" value="ECO:0007669"/>
    <property type="project" value="UniProtKB-SubCell"/>
</dbReference>
<comment type="subcellular location">
    <subcellularLocation>
        <location evidence="1">Cytoplasm</location>
    </subcellularLocation>
</comment>
<dbReference type="CDD" id="cd00140">
    <property type="entry name" value="beta_clamp"/>
    <property type="match status" value="1"/>
</dbReference>
<dbReference type="AlphaFoldDB" id="A0AB34T8Q2"/>
<evidence type="ECO:0000256" key="7">
    <source>
        <dbReference type="ARBA" id="ARBA00022932"/>
    </source>
</evidence>
<sequence length="370" mass="40259">MKLLIDGNRLRDAVKHTGLILDRINREHNMMTLTATDDTLTIDTVGSEARSRATLDDVNILEPGAVTVNGSWLQALTANLGASETFMRTDDTNALTLETGARRARMRTAPDTLSVNWPDQEGVTIPLPDHEIMRMADAVWHAHATNQTRPVLTCIHLSGDGETITAEATDRYRAARITLPLSGWTGDLLVNADWLKRMSRDADTMTILTNQNGEATGLALSGGGYQDTTAVTAGDYPNLDRVIPDKHQDGYPVELDVNRAMMSNSVKYLKSLNMENREALPIGLAMDGGQLAVSLSGDDSSGRDLIADVTVTGGLADLPVVNAGYLQDALDSYPTDRIRLKITDPVKPVVFTVDDDTDWVQVVVPLRDHS</sequence>
<evidence type="ECO:0000313" key="10">
    <source>
        <dbReference type="Proteomes" id="UP000037239"/>
    </source>
</evidence>
<keyword evidence="7" id="KW-0239">DNA-directed DNA polymerase</keyword>
<dbReference type="GO" id="GO:0009360">
    <property type="term" value="C:DNA polymerase III complex"/>
    <property type="evidence" value="ECO:0007669"/>
    <property type="project" value="InterPro"/>
</dbReference>
<dbReference type="Proteomes" id="UP000037239">
    <property type="component" value="Unassembled WGS sequence"/>
</dbReference>
<protein>
    <recommendedName>
        <fullName evidence="11">DNA polymerase III subunit beta</fullName>
    </recommendedName>
</protein>
<dbReference type="InterPro" id="IPR001001">
    <property type="entry name" value="DNA_polIII_beta"/>
</dbReference>
<dbReference type="InterPro" id="IPR046938">
    <property type="entry name" value="DNA_clamp_sf"/>
</dbReference>
<dbReference type="EMBL" id="AWFK01000008">
    <property type="protein sequence ID" value="KOA49587.1"/>
    <property type="molecule type" value="Genomic_DNA"/>
</dbReference>
<organism evidence="9 10">
    <name type="scientific">Bifidobacterium animalis subsp. animalis MCC 0483</name>
    <dbReference type="NCBI Taxonomy" id="1365955"/>
    <lineage>
        <taxon>Bacteria</taxon>
        <taxon>Bacillati</taxon>
        <taxon>Actinomycetota</taxon>
        <taxon>Actinomycetes</taxon>
        <taxon>Bifidobacteriales</taxon>
        <taxon>Bifidobacteriaceae</taxon>
        <taxon>Bifidobacterium</taxon>
    </lineage>
</organism>
<gene>
    <name evidence="9" type="ORF">BAAM0483_05425</name>
</gene>
<evidence type="ECO:0000256" key="8">
    <source>
        <dbReference type="ARBA" id="ARBA00023125"/>
    </source>
</evidence>
<dbReference type="PANTHER" id="PTHR30478">
    <property type="entry name" value="DNA POLYMERASE III SUBUNIT BETA"/>
    <property type="match status" value="1"/>
</dbReference>
<evidence type="ECO:0000256" key="3">
    <source>
        <dbReference type="ARBA" id="ARBA00022490"/>
    </source>
</evidence>
<accession>A0AB34T8Q2</accession>
<evidence type="ECO:0000313" key="9">
    <source>
        <dbReference type="EMBL" id="KOA49587.1"/>
    </source>
</evidence>
<comment type="similarity">
    <text evidence="2">Belongs to the beta sliding clamp family.</text>
</comment>
<evidence type="ECO:0000256" key="4">
    <source>
        <dbReference type="ARBA" id="ARBA00022679"/>
    </source>
</evidence>
<keyword evidence="4" id="KW-0808">Transferase</keyword>
<evidence type="ECO:0000256" key="6">
    <source>
        <dbReference type="ARBA" id="ARBA00022705"/>
    </source>
</evidence>
<keyword evidence="8" id="KW-0238">DNA-binding</keyword>
<dbReference type="Gene3D" id="3.10.150.10">
    <property type="entry name" value="DNA Polymerase III, subunit A, domain 2"/>
    <property type="match status" value="1"/>
</dbReference>
<dbReference type="GO" id="GO:0006271">
    <property type="term" value="P:DNA strand elongation involved in DNA replication"/>
    <property type="evidence" value="ECO:0007669"/>
    <property type="project" value="TreeGrafter"/>
</dbReference>